<proteinExistence type="predicted"/>
<name>A0A180G0P4_PUCT1</name>
<reference evidence="3 4" key="3">
    <citation type="journal article" date="2017" name="G3 (Bethesda)">
        <title>Comparative analysis highlights variable genome content of wheat rusts and divergence of the mating loci.</title>
        <authorList>
            <person name="Cuomo C.A."/>
            <person name="Bakkeren G."/>
            <person name="Khalil H.B."/>
            <person name="Panwar V."/>
            <person name="Joly D."/>
            <person name="Linning R."/>
            <person name="Sakthikumar S."/>
            <person name="Song X."/>
            <person name="Adiconis X."/>
            <person name="Fan L."/>
            <person name="Goldberg J.M."/>
            <person name="Levin J.Z."/>
            <person name="Young S."/>
            <person name="Zeng Q."/>
            <person name="Anikster Y."/>
            <person name="Bruce M."/>
            <person name="Wang M."/>
            <person name="Yin C."/>
            <person name="McCallum B."/>
            <person name="Szabo L.J."/>
            <person name="Hulbert S."/>
            <person name="Chen X."/>
            <person name="Fellers J.P."/>
        </authorList>
    </citation>
    <scope>NUCLEOTIDE SEQUENCE</scope>
    <source>
        <strain evidence="3">isolate 1-1 / race 1 (BBBD)</strain>
        <strain evidence="4">Isolate 1-1 / race 1 (BBBD)</strain>
    </source>
</reference>
<organism evidence="2">
    <name type="scientific">Puccinia triticina (isolate 1-1 / race 1 (BBBD))</name>
    <name type="common">Brown leaf rust fungus</name>
    <dbReference type="NCBI Taxonomy" id="630390"/>
    <lineage>
        <taxon>Eukaryota</taxon>
        <taxon>Fungi</taxon>
        <taxon>Dikarya</taxon>
        <taxon>Basidiomycota</taxon>
        <taxon>Pucciniomycotina</taxon>
        <taxon>Pucciniomycetes</taxon>
        <taxon>Pucciniales</taxon>
        <taxon>Pucciniaceae</taxon>
        <taxon>Puccinia</taxon>
    </lineage>
</organism>
<reference evidence="2" key="1">
    <citation type="submission" date="2009-11" db="EMBL/GenBank/DDBJ databases">
        <authorList>
            <consortium name="The Broad Institute Genome Sequencing Platform"/>
            <person name="Ward D."/>
            <person name="Feldgarden M."/>
            <person name="Earl A."/>
            <person name="Young S.K."/>
            <person name="Zeng Q."/>
            <person name="Koehrsen M."/>
            <person name="Alvarado L."/>
            <person name="Berlin A."/>
            <person name="Bochicchio J."/>
            <person name="Borenstein D."/>
            <person name="Chapman S.B."/>
            <person name="Chen Z."/>
            <person name="Engels R."/>
            <person name="Freedman E."/>
            <person name="Gellesch M."/>
            <person name="Goldberg J."/>
            <person name="Griggs A."/>
            <person name="Gujja S."/>
            <person name="Heilman E."/>
            <person name="Heiman D."/>
            <person name="Hepburn T."/>
            <person name="Howarth C."/>
            <person name="Jen D."/>
            <person name="Larson L."/>
            <person name="Lewis B."/>
            <person name="Mehta T."/>
            <person name="Park D."/>
            <person name="Pearson M."/>
            <person name="Roberts A."/>
            <person name="Saif S."/>
            <person name="Shea T."/>
            <person name="Shenoy N."/>
            <person name="Sisk P."/>
            <person name="Stolte C."/>
            <person name="Sykes S."/>
            <person name="Thomson T."/>
            <person name="Walk T."/>
            <person name="White J."/>
            <person name="Yandava C."/>
            <person name="Izard J."/>
            <person name="Baranova O.V."/>
            <person name="Blanton J.M."/>
            <person name="Tanner A.C."/>
            <person name="Dewhirst F.E."/>
            <person name="Haas B."/>
            <person name="Nusbaum C."/>
            <person name="Birren B."/>
        </authorList>
    </citation>
    <scope>NUCLEOTIDE SEQUENCE [LARGE SCALE GENOMIC DNA]</scope>
    <source>
        <strain evidence="2">1-1 BBBD Race 1</strain>
    </source>
</reference>
<sequence>MEHPQPGEYVSSRKNKRRASGGLEAVEGQQEAVDALVDEGVVSIRVILDSTEELGEVGSAVGGSAEAIEGVVESSPEGVGAGVEVGERAESAEEVGDEREQGVEPGQEAVEPVELVQGVWGQKRGA</sequence>
<protein>
    <submittedName>
        <fullName evidence="2 3">Uncharacterized protein</fullName>
    </submittedName>
</protein>
<dbReference type="EnsemblFungi" id="PTTG_10125-t43_1">
    <property type="protein sequence ID" value="PTTG_10125-t43_1-p1"/>
    <property type="gene ID" value="PTTG_10125"/>
</dbReference>
<reference evidence="3" key="4">
    <citation type="submission" date="2025-05" db="UniProtKB">
        <authorList>
            <consortium name="EnsemblFungi"/>
        </authorList>
    </citation>
    <scope>IDENTIFICATION</scope>
    <source>
        <strain evidence="3">isolate 1-1 / race 1 (BBBD)</strain>
    </source>
</reference>
<keyword evidence="4" id="KW-1185">Reference proteome</keyword>
<feature type="region of interest" description="Disordered" evidence="1">
    <location>
        <begin position="1"/>
        <end position="26"/>
    </location>
</feature>
<dbReference type="VEuPathDB" id="FungiDB:PTTG_10125"/>
<dbReference type="AlphaFoldDB" id="A0A180G0P4"/>
<accession>A0A180G0P4</accession>
<gene>
    <name evidence="2" type="ORF">PTTG_10125</name>
</gene>
<dbReference type="EMBL" id="ADAS02001540">
    <property type="protein sequence ID" value="OAV86170.1"/>
    <property type="molecule type" value="Genomic_DNA"/>
</dbReference>
<evidence type="ECO:0000313" key="2">
    <source>
        <dbReference type="EMBL" id="OAV86170.1"/>
    </source>
</evidence>
<evidence type="ECO:0000313" key="3">
    <source>
        <dbReference type="EnsemblFungi" id="PTTG_10125-t43_1-p1"/>
    </source>
</evidence>
<reference evidence="2" key="2">
    <citation type="submission" date="2016-05" db="EMBL/GenBank/DDBJ databases">
        <title>Comparative analysis highlights variable genome content of wheat rusts and divergence of the mating loci.</title>
        <authorList>
            <person name="Cuomo C.A."/>
            <person name="Bakkeren G."/>
            <person name="Szabo L."/>
            <person name="Khalil H."/>
            <person name="Joly D."/>
            <person name="Goldberg J."/>
            <person name="Young S."/>
            <person name="Zeng Q."/>
            <person name="Fellers J."/>
        </authorList>
    </citation>
    <scope>NUCLEOTIDE SEQUENCE [LARGE SCALE GENOMIC DNA]</scope>
    <source>
        <strain evidence="2">1-1 BBBD Race 1</strain>
    </source>
</reference>
<evidence type="ECO:0000256" key="1">
    <source>
        <dbReference type="SAM" id="MobiDB-lite"/>
    </source>
</evidence>
<feature type="region of interest" description="Disordered" evidence="1">
    <location>
        <begin position="86"/>
        <end position="108"/>
    </location>
</feature>
<dbReference type="Proteomes" id="UP000005240">
    <property type="component" value="Unassembled WGS sequence"/>
</dbReference>
<evidence type="ECO:0000313" key="4">
    <source>
        <dbReference type="Proteomes" id="UP000005240"/>
    </source>
</evidence>